<keyword evidence="5 8" id="KW-1133">Transmembrane helix</keyword>
<evidence type="ECO:0000256" key="4">
    <source>
        <dbReference type="ARBA" id="ARBA00022970"/>
    </source>
</evidence>
<feature type="transmembrane region" description="Helical" evidence="8">
    <location>
        <begin position="413"/>
        <end position="433"/>
    </location>
</feature>
<comment type="subcellular location">
    <subcellularLocation>
        <location evidence="1">Membrane</location>
    </subcellularLocation>
</comment>
<feature type="transmembrane region" description="Helical" evidence="8">
    <location>
        <begin position="157"/>
        <end position="178"/>
    </location>
</feature>
<feature type="transmembrane region" description="Helical" evidence="8">
    <location>
        <begin position="114"/>
        <end position="137"/>
    </location>
</feature>
<gene>
    <name evidence="10" type="ORF">MUK42_01004</name>
</gene>
<protein>
    <submittedName>
        <fullName evidence="10">Transmembrane amino acid transporter protein</fullName>
    </submittedName>
</protein>
<accession>A0A9E7JU35</accession>
<feature type="transmembrane region" description="Helical" evidence="8">
    <location>
        <begin position="471"/>
        <end position="492"/>
    </location>
</feature>
<evidence type="ECO:0000313" key="11">
    <source>
        <dbReference type="Proteomes" id="UP001055439"/>
    </source>
</evidence>
<sequence>MGGEEEEGSTPLLLKLPKASEEQEDHVNRNGTIWTAIAHIITAVIGAGVLSLAWSMAQLGWIAGPIAMVLFAAVTLIQSTLLADCYRTPDPKHGHLRNHHYMDAVRLFLGERSVWICGFLQQLSLYGAGIAYTITAATSMRYTFTLDLVCSYFSEQALYYVFSFATQSASIWCLCRAIQKSDCYHREGKNAACSYGDSFYVLLFGVVQIVFSQIPDFHEMAWLSVFAAIMSFSYSFIGFALGLAKVIGDGTIKGGIGGIPMASTAQKVWRVSQALGDIAFAYPYSVILFEIEDTLKSPPPENQTMKKASMTSIFITTFFYLCCGCFGYAAFGNDTPGNLLTGFGFYEPYWLIDFANACIVVHLVGGYQVYCQPVFSFVERLVAGRFPNSGFVNKLYTIRLPLLPPCSTNVFRLCFRTVYVATTTGLAIFFPYFNQVLGVLGSFGFWPLAVYFPVEMYLVQKKIRAWTKKWVLLQMFSVGCFLVSVFAFIGSVEGVISEKLS</sequence>
<feature type="region of interest" description="Disordered" evidence="7">
    <location>
        <begin position="1"/>
        <end position="22"/>
    </location>
</feature>
<evidence type="ECO:0000256" key="5">
    <source>
        <dbReference type="ARBA" id="ARBA00022989"/>
    </source>
</evidence>
<keyword evidence="2" id="KW-0813">Transport</keyword>
<keyword evidence="11" id="KW-1185">Reference proteome</keyword>
<dbReference type="GO" id="GO:0016020">
    <property type="term" value="C:membrane"/>
    <property type="evidence" value="ECO:0007669"/>
    <property type="project" value="UniProtKB-SubCell"/>
</dbReference>
<feature type="transmembrane region" description="Helical" evidence="8">
    <location>
        <begin position="33"/>
        <end position="54"/>
    </location>
</feature>
<dbReference type="GO" id="GO:0006865">
    <property type="term" value="P:amino acid transport"/>
    <property type="evidence" value="ECO:0007669"/>
    <property type="project" value="UniProtKB-KW"/>
</dbReference>
<evidence type="ECO:0000259" key="9">
    <source>
        <dbReference type="Pfam" id="PF01490"/>
    </source>
</evidence>
<dbReference type="EMBL" id="CP097505">
    <property type="protein sequence ID" value="URD92536.1"/>
    <property type="molecule type" value="Genomic_DNA"/>
</dbReference>
<evidence type="ECO:0000256" key="2">
    <source>
        <dbReference type="ARBA" id="ARBA00022448"/>
    </source>
</evidence>
<keyword evidence="4" id="KW-0029">Amino-acid transport</keyword>
<feature type="transmembrane region" description="Helical" evidence="8">
    <location>
        <begin position="60"/>
        <end position="83"/>
    </location>
</feature>
<keyword evidence="3 8" id="KW-0812">Transmembrane</keyword>
<evidence type="ECO:0000256" key="3">
    <source>
        <dbReference type="ARBA" id="ARBA00022692"/>
    </source>
</evidence>
<dbReference type="PANTHER" id="PTHR48017">
    <property type="entry name" value="OS05G0424000 PROTEIN-RELATED"/>
    <property type="match status" value="1"/>
</dbReference>
<dbReference type="OrthoDB" id="40134at2759"/>
<feature type="transmembrane region" description="Helical" evidence="8">
    <location>
        <begin position="313"/>
        <end position="331"/>
    </location>
</feature>
<evidence type="ECO:0000256" key="7">
    <source>
        <dbReference type="SAM" id="MobiDB-lite"/>
    </source>
</evidence>
<reference evidence="10" key="1">
    <citation type="submission" date="2022-05" db="EMBL/GenBank/DDBJ databases">
        <title>The Musa troglodytarum L. genome provides insights into the mechanism of non-climacteric behaviour and enrichment of carotenoids.</title>
        <authorList>
            <person name="Wang J."/>
        </authorList>
    </citation>
    <scope>NUCLEOTIDE SEQUENCE</scope>
    <source>
        <tissue evidence="10">Leaf</tissue>
    </source>
</reference>
<keyword evidence="6 8" id="KW-0472">Membrane</keyword>
<feature type="domain" description="Amino acid transporter transmembrane" evidence="9">
    <location>
        <begin position="30"/>
        <end position="496"/>
    </location>
</feature>
<evidence type="ECO:0000256" key="1">
    <source>
        <dbReference type="ARBA" id="ARBA00004370"/>
    </source>
</evidence>
<proteinExistence type="predicted"/>
<dbReference type="Pfam" id="PF01490">
    <property type="entry name" value="Aa_trans"/>
    <property type="match status" value="1"/>
</dbReference>
<name>A0A9E7JU35_9LILI</name>
<evidence type="ECO:0000313" key="10">
    <source>
        <dbReference type="EMBL" id="URD92536.1"/>
    </source>
</evidence>
<dbReference type="InterPro" id="IPR013057">
    <property type="entry name" value="AA_transpt_TM"/>
</dbReference>
<evidence type="ECO:0000256" key="6">
    <source>
        <dbReference type="ARBA" id="ARBA00023136"/>
    </source>
</evidence>
<evidence type="ECO:0000256" key="8">
    <source>
        <dbReference type="SAM" id="Phobius"/>
    </source>
</evidence>
<organism evidence="10 11">
    <name type="scientific">Musa troglodytarum</name>
    <name type="common">fe'i banana</name>
    <dbReference type="NCBI Taxonomy" id="320322"/>
    <lineage>
        <taxon>Eukaryota</taxon>
        <taxon>Viridiplantae</taxon>
        <taxon>Streptophyta</taxon>
        <taxon>Embryophyta</taxon>
        <taxon>Tracheophyta</taxon>
        <taxon>Spermatophyta</taxon>
        <taxon>Magnoliopsida</taxon>
        <taxon>Liliopsida</taxon>
        <taxon>Zingiberales</taxon>
        <taxon>Musaceae</taxon>
        <taxon>Musa</taxon>
    </lineage>
</organism>
<dbReference type="AlphaFoldDB" id="A0A9E7JU35"/>
<feature type="transmembrane region" description="Helical" evidence="8">
    <location>
        <begin position="199"/>
        <end position="215"/>
    </location>
</feature>
<dbReference type="Proteomes" id="UP001055439">
    <property type="component" value="Chromosome 3"/>
</dbReference>
<feature type="transmembrane region" description="Helical" evidence="8">
    <location>
        <begin position="221"/>
        <end position="244"/>
    </location>
</feature>
<feature type="transmembrane region" description="Helical" evidence="8">
    <location>
        <begin position="351"/>
        <end position="370"/>
    </location>
</feature>
<feature type="transmembrane region" description="Helical" evidence="8">
    <location>
        <begin position="439"/>
        <end position="459"/>
    </location>
</feature>